<name>A0A382AD64_9ZZZZ</name>
<protein>
    <submittedName>
        <fullName evidence="4">Uncharacterized protein</fullName>
    </submittedName>
</protein>
<dbReference type="GO" id="GO:0016020">
    <property type="term" value="C:membrane"/>
    <property type="evidence" value="ECO:0007669"/>
    <property type="project" value="TreeGrafter"/>
</dbReference>
<evidence type="ECO:0000256" key="3">
    <source>
        <dbReference type="ARBA" id="ARBA00024484"/>
    </source>
</evidence>
<proteinExistence type="predicted"/>
<dbReference type="EMBL" id="UINC01024724">
    <property type="protein sequence ID" value="SVA98937.1"/>
    <property type="molecule type" value="Genomic_DNA"/>
</dbReference>
<dbReference type="PANTHER" id="PTHR43272">
    <property type="entry name" value="LONG-CHAIN-FATTY-ACID--COA LIGASE"/>
    <property type="match status" value="1"/>
</dbReference>
<dbReference type="Gene3D" id="3.40.50.12780">
    <property type="entry name" value="N-terminal domain of ligase-like"/>
    <property type="match status" value="1"/>
</dbReference>
<reference evidence="4" key="1">
    <citation type="submission" date="2018-05" db="EMBL/GenBank/DDBJ databases">
        <authorList>
            <person name="Lanie J.A."/>
            <person name="Ng W.-L."/>
            <person name="Kazmierczak K.M."/>
            <person name="Andrzejewski T.M."/>
            <person name="Davidsen T.M."/>
            <person name="Wayne K.J."/>
            <person name="Tettelin H."/>
            <person name="Glass J.I."/>
            <person name="Rusch D."/>
            <person name="Podicherti R."/>
            <person name="Tsui H.-C.T."/>
            <person name="Winkler M.E."/>
        </authorList>
    </citation>
    <scope>NUCLEOTIDE SEQUENCE</scope>
</reference>
<dbReference type="Pfam" id="PF23562">
    <property type="entry name" value="AMP-binding_C_3"/>
    <property type="match status" value="1"/>
</dbReference>
<dbReference type="PANTHER" id="PTHR43272:SF33">
    <property type="entry name" value="AMP-BINDING DOMAIN-CONTAINING PROTEIN-RELATED"/>
    <property type="match status" value="1"/>
</dbReference>
<keyword evidence="1" id="KW-0547">Nucleotide-binding</keyword>
<dbReference type="InterPro" id="IPR045851">
    <property type="entry name" value="AMP-bd_C_sf"/>
</dbReference>
<sequence>PEKVKLDTVGIVFKGTEVKIADDGEILVRGENVMNGYWNDPHSTNATIIDGWVHTGDIGEFDEDNYLKITDRKKDIIVNAGGDNISPSRIEAKLDITPEIAQSMLYGDYKNYLVAIIVPNKEEALIWAKENNKSEDLSILIEDEDFIKIIKQITEKINKNLSVIEQVRKFILIDHEFTIENGMMTPSMKVRRFKVKEKYEESLENLYS</sequence>
<organism evidence="4">
    <name type="scientific">marine metagenome</name>
    <dbReference type="NCBI Taxonomy" id="408172"/>
    <lineage>
        <taxon>unclassified sequences</taxon>
        <taxon>metagenomes</taxon>
        <taxon>ecological metagenomes</taxon>
    </lineage>
</organism>
<dbReference type="GO" id="GO:0004467">
    <property type="term" value="F:long-chain fatty acid-CoA ligase activity"/>
    <property type="evidence" value="ECO:0007669"/>
    <property type="project" value="UniProtKB-EC"/>
</dbReference>
<accession>A0A382AD64</accession>
<dbReference type="Gene3D" id="3.30.300.30">
    <property type="match status" value="1"/>
</dbReference>
<dbReference type="InterPro" id="IPR042099">
    <property type="entry name" value="ANL_N_sf"/>
</dbReference>
<dbReference type="GO" id="GO:0005783">
    <property type="term" value="C:endoplasmic reticulum"/>
    <property type="evidence" value="ECO:0007669"/>
    <property type="project" value="TreeGrafter"/>
</dbReference>
<dbReference type="GO" id="GO:0005524">
    <property type="term" value="F:ATP binding"/>
    <property type="evidence" value="ECO:0007669"/>
    <property type="project" value="UniProtKB-KW"/>
</dbReference>
<evidence type="ECO:0000256" key="2">
    <source>
        <dbReference type="ARBA" id="ARBA00022840"/>
    </source>
</evidence>
<dbReference type="AlphaFoldDB" id="A0A382AD64"/>
<keyword evidence="2" id="KW-0067">ATP-binding</keyword>
<feature type="non-terminal residue" evidence="4">
    <location>
        <position position="1"/>
    </location>
</feature>
<comment type="catalytic activity">
    <reaction evidence="3">
        <text>a long-chain fatty acid + ATP + CoA = a long-chain fatty acyl-CoA + AMP + diphosphate</text>
        <dbReference type="Rhea" id="RHEA:15421"/>
        <dbReference type="ChEBI" id="CHEBI:30616"/>
        <dbReference type="ChEBI" id="CHEBI:33019"/>
        <dbReference type="ChEBI" id="CHEBI:57287"/>
        <dbReference type="ChEBI" id="CHEBI:57560"/>
        <dbReference type="ChEBI" id="CHEBI:83139"/>
        <dbReference type="ChEBI" id="CHEBI:456215"/>
        <dbReference type="EC" id="6.2.1.3"/>
    </reaction>
    <physiologicalReaction direction="left-to-right" evidence="3">
        <dbReference type="Rhea" id="RHEA:15422"/>
    </physiologicalReaction>
</comment>
<evidence type="ECO:0000256" key="1">
    <source>
        <dbReference type="ARBA" id="ARBA00022741"/>
    </source>
</evidence>
<evidence type="ECO:0000313" key="4">
    <source>
        <dbReference type="EMBL" id="SVA98937.1"/>
    </source>
</evidence>
<dbReference type="SUPFAM" id="SSF56801">
    <property type="entry name" value="Acetyl-CoA synthetase-like"/>
    <property type="match status" value="1"/>
</dbReference>
<gene>
    <name evidence="4" type="ORF">METZ01_LOCUS151791</name>
</gene>